<proteinExistence type="predicted"/>
<dbReference type="RefSeq" id="WP_170037246.1">
    <property type="nucleotide sequence ID" value="NZ_PDJI01000004.1"/>
</dbReference>
<keyword evidence="4" id="KW-0145">Chemotaxis</keyword>
<feature type="domain" description="CheB-type methylesterase" evidence="5">
    <location>
        <begin position="1"/>
        <end position="189"/>
    </location>
</feature>
<dbReference type="Gene3D" id="3.40.50.180">
    <property type="entry name" value="Methylesterase CheB, C-terminal domain"/>
    <property type="match status" value="1"/>
</dbReference>
<keyword evidence="1 4" id="KW-0378">Hydrolase</keyword>
<dbReference type="Pfam" id="PF01339">
    <property type="entry name" value="CheB_methylest"/>
    <property type="match status" value="1"/>
</dbReference>
<dbReference type="InterPro" id="IPR035909">
    <property type="entry name" value="CheB_C"/>
</dbReference>
<dbReference type="GO" id="GO:0000156">
    <property type="term" value="F:phosphorelay response regulator activity"/>
    <property type="evidence" value="ECO:0007669"/>
    <property type="project" value="InterPro"/>
</dbReference>
<dbReference type="EMBL" id="PDJI01000004">
    <property type="protein sequence ID" value="PFG39079.1"/>
    <property type="molecule type" value="Genomic_DNA"/>
</dbReference>
<dbReference type="AlphaFoldDB" id="A0A2A9ELI2"/>
<dbReference type="CDD" id="cd16433">
    <property type="entry name" value="CheB"/>
    <property type="match status" value="1"/>
</dbReference>
<dbReference type="PROSITE" id="PS50122">
    <property type="entry name" value="CHEB"/>
    <property type="match status" value="1"/>
</dbReference>
<protein>
    <recommendedName>
        <fullName evidence="2">protein-glutamate methylesterase</fullName>
        <ecNumber evidence="2">3.1.1.61</ecNumber>
    </recommendedName>
</protein>
<organism evidence="6 7">
    <name type="scientific">Georgenia soli</name>
    <dbReference type="NCBI Taxonomy" id="638953"/>
    <lineage>
        <taxon>Bacteria</taxon>
        <taxon>Bacillati</taxon>
        <taxon>Actinomycetota</taxon>
        <taxon>Actinomycetes</taxon>
        <taxon>Micrococcales</taxon>
        <taxon>Bogoriellaceae</taxon>
        <taxon>Georgenia</taxon>
    </lineage>
</organism>
<keyword evidence="7" id="KW-1185">Reference proteome</keyword>
<feature type="active site" evidence="4">
    <location>
        <position position="131"/>
    </location>
</feature>
<dbReference type="PIRSF" id="PIRSF036461">
    <property type="entry name" value="Chmtx_methlestr"/>
    <property type="match status" value="1"/>
</dbReference>
<dbReference type="GO" id="GO:0008984">
    <property type="term" value="F:protein-glutamate methylesterase activity"/>
    <property type="evidence" value="ECO:0007669"/>
    <property type="project" value="UniProtKB-EC"/>
</dbReference>
<dbReference type="PANTHER" id="PTHR42872">
    <property type="entry name" value="PROTEIN-GLUTAMATE METHYLESTERASE/PROTEIN-GLUTAMINE GLUTAMINASE"/>
    <property type="match status" value="1"/>
</dbReference>
<evidence type="ECO:0000256" key="2">
    <source>
        <dbReference type="ARBA" id="ARBA00039140"/>
    </source>
</evidence>
<dbReference type="InterPro" id="IPR011247">
    <property type="entry name" value="Chemotax_prot-Glu_Me-esterase"/>
</dbReference>
<feature type="active site" evidence="4">
    <location>
        <position position="12"/>
    </location>
</feature>
<comment type="caution">
    <text evidence="6">The sequence shown here is derived from an EMBL/GenBank/DDBJ whole genome shotgun (WGS) entry which is preliminary data.</text>
</comment>
<reference evidence="6 7" key="1">
    <citation type="submission" date="2017-10" db="EMBL/GenBank/DDBJ databases">
        <title>Sequencing the genomes of 1000 actinobacteria strains.</title>
        <authorList>
            <person name="Klenk H.-P."/>
        </authorList>
    </citation>
    <scope>NUCLEOTIDE SEQUENCE [LARGE SCALE GENOMIC DNA]</scope>
    <source>
        <strain evidence="6 7">DSM 21838</strain>
    </source>
</reference>
<dbReference type="GO" id="GO:0006935">
    <property type="term" value="P:chemotaxis"/>
    <property type="evidence" value="ECO:0007669"/>
    <property type="project" value="UniProtKB-UniRule"/>
</dbReference>
<dbReference type="PANTHER" id="PTHR42872:SF6">
    <property type="entry name" value="PROTEIN-GLUTAMATE METHYLESTERASE_PROTEIN-GLUTAMINE GLUTAMINASE"/>
    <property type="match status" value="1"/>
</dbReference>
<evidence type="ECO:0000313" key="7">
    <source>
        <dbReference type="Proteomes" id="UP000222106"/>
    </source>
</evidence>
<dbReference type="GO" id="GO:0005737">
    <property type="term" value="C:cytoplasm"/>
    <property type="evidence" value="ECO:0007669"/>
    <property type="project" value="InterPro"/>
</dbReference>
<dbReference type="InterPro" id="IPR000673">
    <property type="entry name" value="Sig_transdc_resp-reg_Me-estase"/>
</dbReference>
<evidence type="ECO:0000256" key="4">
    <source>
        <dbReference type="PROSITE-ProRule" id="PRU00050"/>
    </source>
</evidence>
<comment type="catalytic activity">
    <reaction evidence="3">
        <text>[protein]-L-glutamate 5-O-methyl ester + H2O = L-glutamyl-[protein] + methanol + H(+)</text>
        <dbReference type="Rhea" id="RHEA:23236"/>
        <dbReference type="Rhea" id="RHEA-COMP:10208"/>
        <dbReference type="Rhea" id="RHEA-COMP:10311"/>
        <dbReference type="ChEBI" id="CHEBI:15377"/>
        <dbReference type="ChEBI" id="CHEBI:15378"/>
        <dbReference type="ChEBI" id="CHEBI:17790"/>
        <dbReference type="ChEBI" id="CHEBI:29973"/>
        <dbReference type="ChEBI" id="CHEBI:82795"/>
        <dbReference type="EC" id="3.1.1.61"/>
    </reaction>
</comment>
<dbReference type="SUPFAM" id="SSF52738">
    <property type="entry name" value="Methylesterase CheB, C-terminal domain"/>
    <property type="match status" value="1"/>
</dbReference>
<evidence type="ECO:0000259" key="5">
    <source>
        <dbReference type="PROSITE" id="PS50122"/>
    </source>
</evidence>
<sequence>MARRDVVVVGASAGGVEALRQLAGGLPADFPATVVVVLHVPSTGTSALPRILDRAGPLPARHAVEGDRLRHGQILVAAPDQHLIVYDDAVTLSRGPRENGHRPAVDVLFRSAAAALGPRVVAVVLSGALDDGAAGMVAVKSRGGVGICQDPGEALHESMPSAAMQAVEVDRVVPAAMIPALLSRIVLEEVTDVPTPPPDRMRNEALVAEFDLEAIDNGGDRPGMPSDYTCPDCQGPLYEIVESGLLRFRCRVGHAWSVASLAAQQTATLQGALWMALRSLEEKATLTRRLGQQAVSQGRPLTSEALGAETDDVLRAAATLRDLIDQITAHGTVTGQEGGSRREREN</sequence>
<dbReference type="Proteomes" id="UP000222106">
    <property type="component" value="Unassembled WGS sequence"/>
</dbReference>
<name>A0A2A9ELI2_9MICO</name>
<dbReference type="EC" id="3.1.1.61" evidence="2"/>
<evidence type="ECO:0000256" key="1">
    <source>
        <dbReference type="ARBA" id="ARBA00022801"/>
    </source>
</evidence>
<evidence type="ECO:0000313" key="6">
    <source>
        <dbReference type="EMBL" id="PFG39079.1"/>
    </source>
</evidence>
<evidence type="ECO:0000256" key="3">
    <source>
        <dbReference type="ARBA" id="ARBA00048267"/>
    </source>
</evidence>
<feature type="active site" evidence="4">
    <location>
        <position position="39"/>
    </location>
</feature>
<gene>
    <name evidence="6" type="ORF">ATJ97_1574</name>
</gene>
<accession>A0A2A9ELI2</accession>